<keyword evidence="5" id="KW-0297">G-protein coupled receptor</keyword>
<evidence type="ECO:0000259" key="13">
    <source>
        <dbReference type="PROSITE" id="PS50259"/>
    </source>
</evidence>
<feature type="chain" id="PRO_5043674550" evidence="12">
    <location>
        <begin position="43"/>
        <end position="1112"/>
    </location>
</feature>
<dbReference type="PRINTS" id="PR00248">
    <property type="entry name" value="GPCRMGR"/>
</dbReference>
<dbReference type="GO" id="GO:0004930">
    <property type="term" value="F:G protein-coupled receptor activity"/>
    <property type="evidence" value="ECO:0007669"/>
    <property type="project" value="UniProtKB-KW"/>
</dbReference>
<dbReference type="Gene3D" id="3.40.50.2300">
    <property type="match status" value="2"/>
</dbReference>
<comment type="subcellular location">
    <subcellularLocation>
        <location evidence="1">Cell membrane</location>
        <topology evidence="1">Multi-pass membrane protein</topology>
    </subcellularLocation>
</comment>
<dbReference type="PANTHER" id="PTHR24060">
    <property type="entry name" value="METABOTROPIC GLUTAMATE RECEPTOR"/>
    <property type="match status" value="1"/>
</dbReference>
<feature type="region of interest" description="Disordered" evidence="10">
    <location>
        <begin position="157"/>
        <end position="177"/>
    </location>
</feature>
<feature type="transmembrane region" description="Helical" evidence="11">
    <location>
        <begin position="759"/>
        <end position="778"/>
    </location>
</feature>
<keyword evidence="12" id="KW-0732">Signal</keyword>
<sequence length="1112" mass="122856">MTCLHQVSNQKPGKFYHKPQISLLGFRLGLLHLLLLQSTTSGQRAQDVPLKSYVKEGDINVGAFLPITSYSPFKLCGDMLRFPLAQQYVEALMFAVDEINKDSNLLPNTTLGMVIVDDCAKQSTASAQAVRFLTRLNHNNMRESSSSHSTASENIISGATGHKNHKGSRSNATENSDREDCRCCQDHSNHFDVVGVLSPIRSDTSTVVSYLLGPAHIPQLSFSANSDELSNPHLHPYFLRLIPPASREVVAVLEFIARQGWTYVSVVTGSGSYGDAVMKAIRWEAFRLGICVATHVKTRLGMADCEYRKLVHELLHFPSARAVVSFVGISEIVGLLMAVQEVDVAGWLVWVGSDAWANHISLIPDYLRPALHGSFVTVLDQPRAPQFEEHFRRLKPHSNTNPWFRQFWERQFNCSYQAQTCDENADITKSNGFHFLSLNSLVIDSVYVYAHALTELMKAECHDVMGSSLRDCITGSRLLAYLNKVSFQGITGSIKMGEERALYTVNQILPGKPFKLNPVARIDATVALKSNGVAGRIDVSSPRVEDVDLITWGRWFAAKPMPADSVFGDFNQPICSVEELKGTHSSQLQSDGFIGAFSADTIPSSLYLDSLTLDRSILEFQINLAKMSYKTNESKKYFSRTDAKHGGFPESSCRRMCKPGEVSVIFKSPCCWDCRPCRNNEIVTRNGTKCSQCPLFHWPDKSSGLTICTPIPADYTKFTDLSVMFEVATSCLGIVVSLAVCVAFVCLRESKVIKASGRELSSIQLFAIVLGYSTMLLYAAPPSDVSCRVAYFLFCLTLDLLYAALLVKSVRIYRIFNAGGKGTRGLRLVSPLSQVIIVCCIVLGQGAISTCVTGLRRTSAHLSQPSRSEPYVEIACDMSIPAVSTFLAYNLTLVVLCAVLAFKTRSLPDNFRESRYISMCVTTTLVIWLAFIPTFLTSSRESLKTLLLSLALLLNHSVALVFLFLSKLYAAIYRRDVPVIVLPVRTHSGQDFTAEGATNCIDTGSGFTNGVKSQFRTSPKHSRCYFLEEREERRVSADVLAPEQRGSGVHVDTPANRNDVEQTAIIPLNPITTTTTITAALEEVQIRKTGRFTVITHTGGLVRGPNRHSSYV</sequence>
<organism evidence="14 15">
    <name type="scientific">Elysia marginata</name>
    <dbReference type="NCBI Taxonomy" id="1093978"/>
    <lineage>
        <taxon>Eukaryota</taxon>
        <taxon>Metazoa</taxon>
        <taxon>Spiralia</taxon>
        <taxon>Lophotrochozoa</taxon>
        <taxon>Mollusca</taxon>
        <taxon>Gastropoda</taxon>
        <taxon>Heterobranchia</taxon>
        <taxon>Euthyneura</taxon>
        <taxon>Panpulmonata</taxon>
        <taxon>Sacoglossa</taxon>
        <taxon>Placobranchoidea</taxon>
        <taxon>Plakobranchidae</taxon>
        <taxon>Elysia</taxon>
    </lineage>
</organism>
<evidence type="ECO:0000256" key="6">
    <source>
        <dbReference type="ARBA" id="ARBA00023136"/>
    </source>
</evidence>
<proteinExistence type="predicted"/>
<protein>
    <submittedName>
        <fullName evidence="14">Metabotropic glutamate receptor-like</fullName>
    </submittedName>
</protein>
<evidence type="ECO:0000256" key="3">
    <source>
        <dbReference type="ARBA" id="ARBA00022692"/>
    </source>
</evidence>
<dbReference type="Gene3D" id="2.10.50.30">
    <property type="entry name" value="GPCR, family 3, nine cysteines domain"/>
    <property type="match status" value="1"/>
</dbReference>
<feature type="transmembrane region" description="Helical" evidence="11">
    <location>
        <begin position="828"/>
        <end position="848"/>
    </location>
</feature>
<dbReference type="GO" id="GO:0005886">
    <property type="term" value="C:plasma membrane"/>
    <property type="evidence" value="ECO:0007669"/>
    <property type="project" value="UniProtKB-SubCell"/>
</dbReference>
<accession>A0AAV4I4H1</accession>
<keyword evidence="4 11" id="KW-1133">Transmembrane helix</keyword>
<comment type="caution">
    <text evidence="14">The sequence shown here is derived from an EMBL/GenBank/DDBJ whole genome shotgun (WGS) entry which is preliminary data.</text>
</comment>
<evidence type="ECO:0000256" key="10">
    <source>
        <dbReference type="SAM" id="MobiDB-lite"/>
    </source>
</evidence>
<keyword evidence="7 14" id="KW-0675">Receptor</keyword>
<dbReference type="EMBL" id="BMAT01002358">
    <property type="protein sequence ID" value="GFS05343.1"/>
    <property type="molecule type" value="Genomic_DNA"/>
</dbReference>
<dbReference type="InterPro" id="IPR038550">
    <property type="entry name" value="GPCR_3_9-Cys_sf"/>
</dbReference>
<dbReference type="PROSITE" id="PS50259">
    <property type="entry name" value="G_PROTEIN_RECEP_F3_4"/>
    <property type="match status" value="1"/>
</dbReference>
<keyword evidence="2" id="KW-1003">Cell membrane</keyword>
<gene>
    <name evidence="14" type="ORF">ElyMa_001197000</name>
</gene>
<dbReference type="InterPro" id="IPR000337">
    <property type="entry name" value="GPCR_3"/>
</dbReference>
<evidence type="ECO:0000256" key="9">
    <source>
        <dbReference type="ARBA" id="ARBA00023224"/>
    </source>
</evidence>
<evidence type="ECO:0000256" key="12">
    <source>
        <dbReference type="SAM" id="SignalP"/>
    </source>
</evidence>
<dbReference type="Pfam" id="PF00003">
    <property type="entry name" value="7tm_3"/>
    <property type="match status" value="1"/>
</dbReference>
<dbReference type="AlphaFoldDB" id="A0AAV4I4H1"/>
<dbReference type="InterPro" id="IPR028082">
    <property type="entry name" value="Peripla_BP_I"/>
</dbReference>
<name>A0AAV4I4H1_9GAST</name>
<evidence type="ECO:0000256" key="4">
    <source>
        <dbReference type="ARBA" id="ARBA00022989"/>
    </source>
</evidence>
<keyword evidence="6 11" id="KW-0472">Membrane</keyword>
<keyword evidence="3 11" id="KW-0812">Transmembrane</keyword>
<reference evidence="14 15" key="1">
    <citation type="journal article" date="2021" name="Elife">
        <title>Chloroplast acquisition without the gene transfer in kleptoplastic sea slugs, Plakobranchus ocellatus.</title>
        <authorList>
            <person name="Maeda T."/>
            <person name="Takahashi S."/>
            <person name="Yoshida T."/>
            <person name="Shimamura S."/>
            <person name="Takaki Y."/>
            <person name="Nagai Y."/>
            <person name="Toyoda A."/>
            <person name="Suzuki Y."/>
            <person name="Arimoto A."/>
            <person name="Ishii H."/>
            <person name="Satoh N."/>
            <person name="Nishiyama T."/>
            <person name="Hasebe M."/>
            <person name="Maruyama T."/>
            <person name="Minagawa J."/>
            <person name="Obokata J."/>
            <person name="Shigenobu S."/>
        </authorList>
    </citation>
    <scope>NUCLEOTIDE SEQUENCE [LARGE SCALE GENOMIC DNA]</scope>
</reference>
<dbReference type="InterPro" id="IPR017978">
    <property type="entry name" value="GPCR_3_C"/>
</dbReference>
<feature type="transmembrane region" description="Helical" evidence="11">
    <location>
        <begin position="727"/>
        <end position="747"/>
    </location>
</feature>
<dbReference type="Pfam" id="PF07562">
    <property type="entry name" value="NCD3G"/>
    <property type="match status" value="1"/>
</dbReference>
<dbReference type="InterPro" id="IPR011500">
    <property type="entry name" value="GPCR_3_9-Cys_dom"/>
</dbReference>
<feature type="domain" description="G-protein coupled receptors family 3 profile" evidence="13">
    <location>
        <begin position="722"/>
        <end position="976"/>
    </location>
</feature>
<dbReference type="InterPro" id="IPR050726">
    <property type="entry name" value="mGluR"/>
</dbReference>
<evidence type="ECO:0000256" key="1">
    <source>
        <dbReference type="ARBA" id="ARBA00004651"/>
    </source>
</evidence>
<keyword evidence="15" id="KW-1185">Reference proteome</keyword>
<evidence type="ECO:0000256" key="5">
    <source>
        <dbReference type="ARBA" id="ARBA00023040"/>
    </source>
</evidence>
<dbReference type="Proteomes" id="UP000762676">
    <property type="component" value="Unassembled WGS sequence"/>
</dbReference>
<evidence type="ECO:0000256" key="7">
    <source>
        <dbReference type="ARBA" id="ARBA00023170"/>
    </source>
</evidence>
<keyword evidence="9" id="KW-0807">Transducer</keyword>
<evidence type="ECO:0000256" key="8">
    <source>
        <dbReference type="ARBA" id="ARBA00023180"/>
    </source>
</evidence>
<evidence type="ECO:0000313" key="14">
    <source>
        <dbReference type="EMBL" id="GFS05343.1"/>
    </source>
</evidence>
<feature type="signal peptide" evidence="12">
    <location>
        <begin position="1"/>
        <end position="42"/>
    </location>
</feature>
<dbReference type="SUPFAM" id="SSF53822">
    <property type="entry name" value="Periplasmic binding protein-like I"/>
    <property type="match status" value="1"/>
</dbReference>
<dbReference type="InterPro" id="IPR001828">
    <property type="entry name" value="ANF_lig-bd_rcpt"/>
</dbReference>
<dbReference type="CDD" id="cd13953">
    <property type="entry name" value="7tm_classC_mGluR-like"/>
    <property type="match status" value="1"/>
</dbReference>
<evidence type="ECO:0000256" key="2">
    <source>
        <dbReference type="ARBA" id="ARBA00022475"/>
    </source>
</evidence>
<feature type="transmembrane region" description="Helical" evidence="11">
    <location>
        <begin position="942"/>
        <end position="965"/>
    </location>
</feature>
<feature type="transmembrane region" description="Helical" evidence="11">
    <location>
        <begin position="916"/>
        <end position="936"/>
    </location>
</feature>
<evidence type="ECO:0000256" key="11">
    <source>
        <dbReference type="SAM" id="Phobius"/>
    </source>
</evidence>
<keyword evidence="8" id="KW-0325">Glycoprotein</keyword>
<evidence type="ECO:0000313" key="15">
    <source>
        <dbReference type="Proteomes" id="UP000762676"/>
    </source>
</evidence>
<feature type="transmembrane region" description="Helical" evidence="11">
    <location>
        <begin position="790"/>
        <end position="807"/>
    </location>
</feature>
<dbReference type="Pfam" id="PF01094">
    <property type="entry name" value="ANF_receptor"/>
    <property type="match status" value="1"/>
</dbReference>
<feature type="transmembrane region" description="Helical" evidence="11">
    <location>
        <begin position="886"/>
        <end position="904"/>
    </location>
</feature>